<feature type="transmembrane region" description="Helical" evidence="6">
    <location>
        <begin position="67"/>
        <end position="87"/>
    </location>
</feature>
<comment type="similarity">
    <text evidence="2">Belongs to the autoinducer-2 exporter (AI-2E) (TC 2.A.86) family.</text>
</comment>
<dbReference type="PANTHER" id="PTHR21716:SF4">
    <property type="entry name" value="TRANSMEMBRANE PROTEIN 245"/>
    <property type="match status" value="1"/>
</dbReference>
<gene>
    <name evidence="7" type="ORF">SAMN02982922_3336</name>
</gene>
<evidence type="ECO:0000313" key="7">
    <source>
        <dbReference type="EMBL" id="SMH46129.1"/>
    </source>
</evidence>
<comment type="subcellular location">
    <subcellularLocation>
        <location evidence="1">Membrane</location>
        <topology evidence="1">Multi-pass membrane protein</topology>
    </subcellularLocation>
</comment>
<dbReference type="Pfam" id="PF01594">
    <property type="entry name" value="AI-2E_transport"/>
    <property type="match status" value="1"/>
</dbReference>
<feature type="transmembrane region" description="Helical" evidence="6">
    <location>
        <begin position="39"/>
        <end position="55"/>
    </location>
</feature>
<dbReference type="AlphaFoldDB" id="A0A1X7P805"/>
<dbReference type="EMBL" id="FXBL01000004">
    <property type="protein sequence ID" value="SMH46129.1"/>
    <property type="molecule type" value="Genomic_DNA"/>
</dbReference>
<keyword evidence="3 6" id="KW-0812">Transmembrane</keyword>
<evidence type="ECO:0000256" key="3">
    <source>
        <dbReference type="ARBA" id="ARBA00022692"/>
    </source>
</evidence>
<accession>A0A1X7P805</accession>
<name>A0A1X7P805_9HYPH</name>
<protein>
    <submittedName>
        <fullName evidence="7">Predicted PurR-regulated permease PerM</fullName>
    </submittedName>
</protein>
<evidence type="ECO:0000313" key="8">
    <source>
        <dbReference type="Proteomes" id="UP000193083"/>
    </source>
</evidence>
<feature type="transmembrane region" description="Helical" evidence="6">
    <location>
        <begin position="207"/>
        <end position="230"/>
    </location>
</feature>
<evidence type="ECO:0000256" key="5">
    <source>
        <dbReference type="ARBA" id="ARBA00023136"/>
    </source>
</evidence>
<feature type="transmembrane region" description="Helical" evidence="6">
    <location>
        <begin position="236"/>
        <end position="258"/>
    </location>
</feature>
<feature type="transmembrane region" description="Helical" evidence="6">
    <location>
        <begin position="12"/>
        <end position="33"/>
    </location>
</feature>
<feature type="transmembrane region" description="Helical" evidence="6">
    <location>
        <begin position="307"/>
        <end position="336"/>
    </location>
</feature>
<evidence type="ECO:0000256" key="1">
    <source>
        <dbReference type="ARBA" id="ARBA00004141"/>
    </source>
</evidence>
<feature type="transmembrane region" description="Helical" evidence="6">
    <location>
        <begin position="151"/>
        <end position="173"/>
    </location>
</feature>
<evidence type="ECO:0000256" key="2">
    <source>
        <dbReference type="ARBA" id="ARBA00009773"/>
    </source>
</evidence>
<proteinExistence type="inferred from homology"/>
<dbReference type="Proteomes" id="UP000193083">
    <property type="component" value="Unassembled WGS sequence"/>
</dbReference>
<evidence type="ECO:0000256" key="6">
    <source>
        <dbReference type="SAM" id="Phobius"/>
    </source>
</evidence>
<dbReference type="InterPro" id="IPR002549">
    <property type="entry name" value="AI-2E-like"/>
</dbReference>
<evidence type="ECO:0000256" key="4">
    <source>
        <dbReference type="ARBA" id="ARBA00022989"/>
    </source>
</evidence>
<organism evidence="7 8">
    <name type="scientific">Mesorhizobium australicum</name>
    <dbReference type="NCBI Taxonomy" id="536018"/>
    <lineage>
        <taxon>Bacteria</taxon>
        <taxon>Pseudomonadati</taxon>
        <taxon>Pseudomonadota</taxon>
        <taxon>Alphaproteobacteria</taxon>
        <taxon>Hyphomicrobiales</taxon>
        <taxon>Phyllobacteriaceae</taxon>
        <taxon>Mesorhizobium</taxon>
    </lineage>
</organism>
<reference evidence="8" key="1">
    <citation type="submission" date="2017-04" db="EMBL/GenBank/DDBJ databases">
        <authorList>
            <person name="Varghese N."/>
            <person name="Submissions S."/>
        </authorList>
    </citation>
    <scope>NUCLEOTIDE SEQUENCE [LARGE SCALE GENOMIC DNA]</scope>
    <source>
        <strain evidence="8">B5P</strain>
    </source>
</reference>
<keyword evidence="4 6" id="KW-1133">Transmembrane helix</keyword>
<dbReference type="PANTHER" id="PTHR21716">
    <property type="entry name" value="TRANSMEMBRANE PROTEIN"/>
    <property type="match status" value="1"/>
</dbReference>
<keyword evidence="8" id="KW-1185">Reference proteome</keyword>
<keyword evidence="5 6" id="KW-0472">Membrane</keyword>
<dbReference type="GO" id="GO:0016020">
    <property type="term" value="C:membrane"/>
    <property type="evidence" value="ECO:0007669"/>
    <property type="project" value="UniProtKB-SubCell"/>
</dbReference>
<dbReference type="RefSeq" id="WP_244561762.1">
    <property type="nucleotide sequence ID" value="NZ_FXBL01000004.1"/>
</dbReference>
<sequence>MNAKPDVPPGGRLGPIVLAATAIAGAALCILMIWPFVGAITWALALAILFVPVHVRIERRIGNPTVAALISVAILVIVVAVPAVFVIERLMSEAASGATSLQRRVAAGELRTMLDSYPRLAPIGAWIEHQLDLPALAASLATWLSNIGATFVRGSVLQVVEVALTFYLLFYFLRDRQAAKTIIRSWLPLTPAEDERLFARVFDTVHATVYGTLAVAAVQGTLGGLMFWALGLPAPLLWGLVMGLLSVVPVLGAFVVWIPASLILALNGSYGKAIILALWGAIVVGSIDNVLRPILVGNRLRLHTVPAFISMIGGLTLFGAPGVILGPLAVTVTMLVMEIWSARLNDTPFPNLEQPTPIEQAEEAVSPHLPGS</sequence>
<feature type="transmembrane region" description="Helical" evidence="6">
    <location>
        <begin position="270"/>
        <end position="287"/>
    </location>
</feature>